<evidence type="ECO:0000313" key="2">
    <source>
        <dbReference type="Proteomes" id="UP001054945"/>
    </source>
</evidence>
<reference evidence="1 2" key="1">
    <citation type="submission" date="2021-06" db="EMBL/GenBank/DDBJ databases">
        <title>Caerostris extrusa draft genome.</title>
        <authorList>
            <person name="Kono N."/>
            <person name="Arakawa K."/>
        </authorList>
    </citation>
    <scope>NUCLEOTIDE SEQUENCE [LARGE SCALE GENOMIC DNA]</scope>
</reference>
<keyword evidence="2" id="KW-1185">Reference proteome</keyword>
<evidence type="ECO:0000313" key="1">
    <source>
        <dbReference type="EMBL" id="GIY30479.1"/>
    </source>
</evidence>
<dbReference type="Proteomes" id="UP001054945">
    <property type="component" value="Unassembled WGS sequence"/>
</dbReference>
<protein>
    <submittedName>
        <fullName evidence="1">Uncharacterized protein</fullName>
    </submittedName>
</protein>
<dbReference type="EMBL" id="BPLR01009231">
    <property type="protein sequence ID" value="GIY30479.1"/>
    <property type="molecule type" value="Genomic_DNA"/>
</dbReference>
<organism evidence="1 2">
    <name type="scientific">Caerostris extrusa</name>
    <name type="common">Bark spider</name>
    <name type="synonym">Caerostris bankana</name>
    <dbReference type="NCBI Taxonomy" id="172846"/>
    <lineage>
        <taxon>Eukaryota</taxon>
        <taxon>Metazoa</taxon>
        <taxon>Ecdysozoa</taxon>
        <taxon>Arthropoda</taxon>
        <taxon>Chelicerata</taxon>
        <taxon>Arachnida</taxon>
        <taxon>Araneae</taxon>
        <taxon>Araneomorphae</taxon>
        <taxon>Entelegynae</taxon>
        <taxon>Araneoidea</taxon>
        <taxon>Araneidae</taxon>
        <taxon>Caerostris</taxon>
    </lineage>
</organism>
<gene>
    <name evidence="1" type="ORF">CEXT_440041</name>
</gene>
<accession>A0AAV4SAY8</accession>
<sequence>MYIFSSVQRELHQHPLLTCPVARQRTSLREHFRSQGCRGISIPHITRNQKMWDVSFRDDQANPPGVKSWEIRDCAARRLEDFGWKKMGCESKEYQSFCQI</sequence>
<proteinExistence type="predicted"/>
<name>A0AAV4SAY8_CAEEX</name>
<comment type="caution">
    <text evidence="1">The sequence shown here is derived from an EMBL/GenBank/DDBJ whole genome shotgun (WGS) entry which is preliminary data.</text>
</comment>
<dbReference type="AlphaFoldDB" id="A0AAV4SAY8"/>